<dbReference type="Proteomes" id="UP001152797">
    <property type="component" value="Unassembled WGS sequence"/>
</dbReference>
<evidence type="ECO:0000256" key="2">
    <source>
        <dbReference type="SAM" id="Phobius"/>
    </source>
</evidence>
<keyword evidence="5" id="KW-1185">Reference proteome</keyword>
<accession>A0A9P1GFS8</accession>
<name>A0A9P1GFS8_9DINO</name>
<gene>
    <name evidence="3" type="ORF">C1SCF055_LOCUS34151</name>
</gene>
<protein>
    <submittedName>
        <fullName evidence="3">Uncharacterized protein</fullName>
    </submittedName>
</protein>
<sequence length="324" mass="37780">MEEEELKAEIRRLEQQQLAQMRQGAILQSKLEEAQRQQRELQQDLKARHAQVLKDQQEEQMRREQEAMAQLEEDLQKRLEELRTREVELEKSLRSEQTRKNDLDDEVHYWRSCGHALLKRTGGQETEVLEEAAKKEIDLQVEMKALEAQGSELRIRIKEVERMVALGRAQEVELVTKNQGLLHCLALAQQKQVASQTKAASLQVELQKVEAVKTAVSPEAIEEGLGQEEVEYWRRKKQDKALEVERLSHEERRLKALLLRSGAADVTEYLSTRGCGMLDESISWFATSLFKSAFIRRAFCVHLFVLYSWIVFLLWFISSRTHEK</sequence>
<keyword evidence="2" id="KW-1133">Transmembrane helix</keyword>
<reference evidence="4" key="2">
    <citation type="submission" date="2024-04" db="EMBL/GenBank/DDBJ databases">
        <authorList>
            <person name="Chen Y."/>
            <person name="Shah S."/>
            <person name="Dougan E. K."/>
            <person name="Thang M."/>
            <person name="Chan C."/>
        </authorList>
    </citation>
    <scope>NUCLEOTIDE SEQUENCE [LARGE SCALE GENOMIC DNA]</scope>
</reference>
<feature type="transmembrane region" description="Helical" evidence="2">
    <location>
        <begin position="298"/>
        <end position="317"/>
    </location>
</feature>
<evidence type="ECO:0000313" key="5">
    <source>
        <dbReference type="Proteomes" id="UP001152797"/>
    </source>
</evidence>
<evidence type="ECO:0000256" key="1">
    <source>
        <dbReference type="SAM" id="Coils"/>
    </source>
</evidence>
<dbReference type="EMBL" id="CAMXCT020004368">
    <property type="protein sequence ID" value="CAL1162119.1"/>
    <property type="molecule type" value="Genomic_DNA"/>
</dbReference>
<proteinExistence type="predicted"/>
<evidence type="ECO:0000313" key="4">
    <source>
        <dbReference type="EMBL" id="CAL1162119.1"/>
    </source>
</evidence>
<reference evidence="3" key="1">
    <citation type="submission" date="2022-10" db="EMBL/GenBank/DDBJ databases">
        <authorList>
            <person name="Chen Y."/>
            <person name="Dougan E. K."/>
            <person name="Chan C."/>
            <person name="Rhodes N."/>
            <person name="Thang M."/>
        </authorList>
    </citation>
    <scope>NUCLEOTIDE SEQUENCE</scope>
</reference>
<organism evidence="3">
    <name type="scientific">Cladocopium goreaui</name>
    <dbReference type="NCBI Taxonomy" id="2562237"/>
    <lineage>
        <taxon>Eukaryota</taxon>
        <taxon>Sar</taxon>
        <taxon>Alveolata</taxon>
        <taxon>Dinophyceae</taxon>
        <taxon>Suessiales</taxon>
        <taxon>Symbiodiniaceae</taxon>
        <taxon>Cladocopium</taxon>
    </lineage>
</organism>
<dbReference type="OrthoDB" id="448918at2759"/>
<dbReference type="AlphaFoldDB" id="A0A9P1GFS8"/>
<keyword evidence="2" id="KW-0472">Membrane</keyword>
<dbReference type="EMBL" id="CAMXCT030004368">
    <property type="protein sequence ID" value="CAL4796056.1"/>
    <property type="molecule type" value="Genomic_DNA"/>
</dbReference>
<comment type="caution">
    <text evidence="3">The sequence shown here is derived from an EMBL/GenBank/DDBJ whole genome shotgun (WGS) entry which is preliminary data.</text>
</comment>
<keyword evidence="2" id="KW-0812">Transmembrane</keyword>
<feature type="coiled-coil region" evidence="1">
    <location>
        <begin position="3"/>
        <end position="163"/>
    </location>
</feature>
<dbReference type="EMBL" id="CAMXCT010004368">
    <property type="protein sequence ID" value="CAI4008744.1"/>
    <property type="molecule type" value="Genomic_DNA"/>
</dbReference>
<evidence type="ECO:0000313" key="3">
    <source>
        <dbReference type="EMBL" id="CAI4008744.1"/>
    </source>
</evidence>
<keyword evidence="1" id="KW-0175">Coiled coil</keyword>